<organism evidence="5 6">
    <name type="scientific">Marivibrio halodurans</name>
    <dbReference type="NCBI Taxonomy" id="2039722"/>
    <lineage>
        <taxon>Bacteria</taxon>
        <taxon>Pseudomonadati</taxon>
        <taxon>Pseudomonadota</taxon>
        <taxon>Alphaproteobacteria</taxon>
        <taxon>Rhodospirillales</taxon>
        <taxon>Rhodospirillaceae</taxon>
        <taxon>Marivibrio</taxon>
    </lineage>
</organism>
<dbReference type="Proteomes" id="UP000672602">
    <property type="component" value="Unassembled WGS sequence"/>
</dbReference>
<dbReference type="Pfam" id="PF01037">
    <property type="entry name" value="AsnC_trans_reg"/>
    <property type="match status" value="1"/>
</dbReference>
<dbReference type="GO" id="GO:0043565">
    <property type="term" value="F:sequence-specific DNA binding"/>
    <property type="evidence" value="ECO:0007669"/>
    <property type="project" value="InterPro"/>
</dbReference>
<dbReference type="EMBL" id="JAGMWN010000005">
    <property type="protein sequence ID" value="MBP5857617.1"/>
    <property type="molecule type" value="Genomic_DNA"/>
</dbReference>
<dbReference type="InterPro" id="IPR019885">
    <property type="entry name" value="Tscrpt_reg_HTH_AsnC-type_CS"/>
</dbReference>
<dbReference type="Gene3D" id="1.10.10.10">
    <property type="entry name" value="Winged helix-like DNA-binding domain superfamily/Winged helix DNA-binding domain"/>
    <property type="match status" value="1"/>
</dbReference>
<dbReference type="GO" id="GO:0006355">
    <property type="term" value="P:regulation of DNA-templated transcription"/>
    <property type="evidence" value="ECO:0007669"/>
    <property type="project" value="UniProtKB-ARBA"/>
</dbReference>
<proteinExistence type="predicted"/>
<keyword evidence="2" id="KW-0238">DNA-binding</keyword>
<dbReference type="InterPro" id="IPR000485">
    <property type="entry name" value="AsnC-type_HTH_dom"/>
</dbReference>
<dbReference type="InterPro" id="IPR019888">
    <property type="entry name" value="Tscrpt_reg_AsnC-like"/>
</dbReference>
<dbReference type="InterPro" id="IPR011008">
    <property type="entry name" value="Dimeric_a/b-barrel"/>
</dbReference>
<evidence type="ECO:0000313" key="6">
    <source>
        <dbReference type="Proteomes" id="UP000672602"/>
    </source>
</evidence>
<dbReference type="PANTHER" id="PTHR30154:SF46">
    <property type="entry name" value="TRANSCRIPTIONAL REGULATORY PROTEIN"/>
    <property type="match status" value="1"/>
</dbReference>
<dbReference type="Pfam" id="PF13412">
    <property type="entry name" value="HTH_24"/>
    <property type="match status" value="1"/>
</dbReference>
<dbReference type="InterPro" id="IPR036388">
    <property type="entry name" value="WH-like_DNA-bd_sf"/>
</dbReference>
<dbReference type="InterPro" id="IPR019887">
    <property type="entry name" value="Tscrpt_reg_AsnC/Lrp_C"/>
</dbReference>
<dbReference type="SUPFAM" id="SSF54909">
    <property type="entry name" value="Dimeric alpha+beta barrel"/>
    <property type="match status" value="1"/>
</dbReference>
<name>A0A8J7S8Y5_9PROT</name>
<keyword evidence="1" id="KW-0805">Transcription regulation</keyword>
<dbReference type="CDD" id="cd00090">
    <property type="entry name" value="HTH_ARSR"/>
    <property type="match status" value="1"/>
</dbReference>
<evidence type="ECO:0000259" key="4">
    <source>
        <dbReference type="PROSITE" id="PS50956"/>
    </source>
</evidence>
<evidence type="ECO:0000256" key="3">
    <source>
        <dbReference type="ARBA" id="ARBA00023163"/>
    </source>
</evidence>
<gene>
    <name evidence="5" type="ORF">KAJ83_11400</name>
</gene>
<dbReference type="PRINTS" id="PR00033">
    <property type="entry name" value="HTHASNC"/>
</dbReference>
<feature type="domain" description="HTH asnC-type" evidence="4">
    <location>
        <begin position="3"/>
        <end position="64"/>
    </location>
</feature>
<dbReference type="SUPFAM" id="SSF46785">
    <property type="entry name" value="Winged helix' DNA-binding domain"/>
    <property type="match status" value="1"/>
</dbReference>
<dbReference type="PROSITE" id="PS50956">
    <property type="entry name" value="HTH_ASNC_2"/>
    <property type="match status" value="1"/>
</dbReference>
<evidence type="ECO:0000256" key="1">
    <source>
        <dbReference type="ARBA" id="ARBA00023015"/>
    </source>
</evidence>
<dbReference type="PROSITE" id="PS00519">
    <property type="entry name" value="HTH_ASNC_1"/>
    <property type="match status" value="1"/>
</dbReference>
<sequence length="159" mass="17784">MDFDAPDIRILEAIQDGARMTLAELAERVGLSASSCQRRLQRLEQDGVIERYSAILNESRLGYQSSVFVKITLDSQTEAALGAFEAAAADCPGVVDCFLLAGEADYLMRVVVRDMRDFERIHQRHLSRLPHVQRIQSNVALRPVVHRSVPIPGTAREPR</sequence>
<evidence type="ECO:0000256" key="2">
    <source>
        <dbReference type="ARBA" id="ARBA00023125"/>
    </source>
</evidence>
<dbReference type="PANTHER" id="PTHR30154">
    <property type="entry name" value="LEUCINE-RESPONSIVE REGULATORY PROTEIN"/>
    <property type="match status" value="1"/>
</dbReference>
<reference evidence="5" key="1">
    <citation type="submission" date="2021-04" db="EMBL/GenBank/DDBJ databases">
        <authorList>
            <person name="Zhang D.-C."/>
        </authorList>
    </citation>
    <scope>NUCLEOTIDE SEQUENCE</scope>
    <source>
        <strain evidence="5">CGMCC 1.15697</strain>
    </source>
</reference>
<dbReference type="GO" id="GO:0005829">
    <property type="term" value="C:cytosol"/>
    <property type="evidence" value="ECO:0007669"/>
    <property type="project" value="TreeGrafter"/>
</dbReference>
<dbReference type="GO" id="GO:0043200">
    <property type="term" value="P:response to amino acid"/>
    <property type="evidence" value="ECO:0007669"/>
    <property type="project" value="TreeGrafter"/>
</dbReference>
<dbReference type="AlphaFoldDB" id="A0A8J7S8Y5"/>
<keyword evidence="6" id="KW-1185">Reference proteome</keyword>
<dbReference type="RefSeq" id="WP_210682210.1">
    <property type="nucleotide sequence ID" value="NZ_JAGMWN010000005.1"/>
</dbReference>
<dbReference type="SMART" id="SM00344">
    <property type="entry name" value="HTH_ASNC"/>
    <property type="match status" value="1"/>
</dbReference>
<dbReference type="InterPro" id="IPR036390">
    <property type="entry name" value="WH_DNA-bd_sf"/>
</dbReference>
<dbReference type="InterPro" id="IPR011991">
    <property type="entry name" value="ArsR-like_HTH"/>
</dbReference>
<dbReference type="Gene3D" id="3.30.70.920">
    <property type="match status" value="1"/>
</dbReference>
<accession>A0A8J7S8Y5</accession>
<evidence type="ECO:0000313" key="5">
    <source>
        <dbReference type="EMBL" id="MBP5857617.1"/>
    </source>
</evidence>
<protein>
    <submittedName>
        <fullName evidence="5">Lrp/AsnC family transcriptional regulator</fullName>
    </submittedName>
</protein>
<comment type="caution">
    <text evidence="5">The sequence shown here is derived from an EMBL/GenBank/DDBJ whole genome shotgun (WGS) entry which is preliminary data.</text>
</comment>
<keyword evidence="3" id="KW-0804">Transcription</keyword>